<evidence type="ECO:0000313" key="5">
    <source>
        <dbReference type="Proteomes" id="UP001162889"/>
    </source>
</evidence>
<dbReference type="AlphaFoldDB" id="A0AA41H9L8"/>
<evidence type="ECO:0000256" key="1">
    <source>
        <dbReference type="SAM" id="MobiDB-lite"/>
    </source>
</evidence>
<reference evidence="2" key="1">
    <citation type="submission" date="2021-07" db="EMBL/GenBank/DDBJ databases">
        <title>Characterization of violacein-producing bacteria and related species.</title>
        <authorList>
            <person name="Wilson H.S."/>
            <person name="De Leon M.E."/>
        </authorList>
    </citation>
    <scope>NUCLEOTIDE SEQUENCE</scope>
    <source>
        <strain evidence="2">HSC-15S17</strain>
    </source>
</reference>
<organism evidence="2 4">
    <name type="scientific">Duganella violaceipulchra</name>
    <dbReference type="NCBI Taxonomy" id="2849652"/>
    <lineage>
        <taxon>Bacteria</taxon>
        <taxon>Pseudomonadati</taxon>
        <taxon>Pseudomonadota</taxon>
        <taxon>Betaproteobacteria</taxon>
        <taxon>Burkholderiales</taxon>
        <taxon>Oxalobacteraceae</taxon>
        <taxon>Telluria group</taxon>
        <taxon>Duganella</taxon>
    </lineage>
</organism>
<protein>
    <submittedName>
        <fullName evidence="2">Uncharacterized protein</fullName>
    </submittedName>
</protein>
<comment type="caution">
    <text evidence="2">The sequence shown here is derived from an EMBL/GenBank/DDBJ whole genome shotgun (WGS) entry which is preliminary data.</text>
</comment>
<proteinExistence type="predicted"/>
<evidence type="ECO:0000313" key="4">
    <source>
        <dbReference type="Proteomes" id="UP001155901"/>
    </source>
</evidence>
<dbReference type="EMBL" id="JAHTGR010000003">
    <property type="protein sequence ID" value="MBV6320569.1"/>
    <property type="molecule type" value="Genomic_DNA"/>
</dbReference>
<reference evidence="3" key="2">
    <citation type="submission" date="2022-03" db="EMBL/GenBank/DDBJ databases">
        <title>Genome Encyclopedia of Bacteria and Archaea VI: Functional Genomics of Type Strains.</title>
        <authorList>
            <person name="Whitman W."/>
        </authorList>
    </citation>
    <scope>NUCLEOTIDE SEQUENCE</scope>
    <source>
        <strain evidence="3">HSC-15S17</strain>
    </source>
</reference>
<name>A0AA41H9L8_9BURK</name>
<dbReference type="RefSeq" id="WP_217941328.1">
    <property type="nucleotide sequence ID" value="NZ_JAHTGR010000003.1"/>
</dbReference>
<gene>
    <name evidence="2" type="ORF">KVP70_06445</name>
    <name evidence="3" type="ORF">L1274_002430</name>
</gene>
<dbReference type="Proteomes" id="UP001155901">
    <property type="component" value="Unassembled WGS sequence"/>
</dbReference>
<feature type="region of interest" description="Disordered" evidence="1">
    <location>
        <begin position="73"/>
        <end position="96"/>
    </location>
</feature>
<evidence type="ECO:0000313" key="3">
    <source>
        <dbReference type="EMBL" id="MCP2008722.1"/>
    </source>
</evidence>
<keyword evidence="5" id="KW-1185">Reference proteome</keyword>
<dbReference type="Proteomes" id="UP001162889">
    <property type="component" value="Unassembled WGS sequence"/>
</dbReference>
<accession>A0AA41H9L8</accession>
<dbReference type="EMBL" id="JALJZU010000004">
    <property type="protein sequence ID" value="MCP2008722.1"/>
    <property type="molecule type" value="Genomic_DNA"/>
</dbReference>
<sequence>MRDVLVLFFKYANDMQNQAPPITAPNGAGLKILYLNDYASVKQFHYAIQVAIHGYDRDSDGKWRVPPAQRLRKQGGGAEDWVASAPHPMPPDGRMPQQAIDIFDQWVRDGMLP</sequence>
<evidence type="ECO:0000313" key="2">
    <source>
        <dbReference type="EMBL" id="MBV6320569.1"/>
    </source>
</evidence>